<evidence type="ECO:0000313" key="2">
    <source>
        <dbReference type="EMBL" id="NVE94320.1"/>
    </source>
</evidence>
<keyword evidence="3" id="KW-1185">Reference proteome</keyword>
<reference evidence="2 3" key="1">
    <citation type="submission" date="2020-06" db="EMBL/GenBank/DDBJ databases">
        <title>Altererythrobacter lutimaris sp. nov., a marine bacterium isolated from a tidal flat.</title>
        <authorList>
            <person name="Kim D."/>
            <person name="Yoo Y."/>
            <person name="Kim J.-J."/>
        </authorList>
    </citation>
    <scope>NUCLEOTIDE SEQUENCE [LARGE SCALE GENOMIC DNA]</scope>
    <source>
        <strain evidence="2 3">JGD-16</strain>
    </source>
</reference>
<dbReference type="InterPro" id="IPR032466">
    <property type="entry name" value="Metal_Hydrolase"/>
</dbReference>
<dbReference type="Pfam" id="PF07969">
    <property type="entry name" value="Amidohydro_3"/>
    <property type="match status" value="1"/>
</dbReference>
<evidence type="ECO:0000259" key="1">
    <source>
        <dbReference type="Pfam" id="PF07969"/>
    </source>
</evidence>
<sequence length="387" mass="40809">MPAWAQDIAVRGETLYTMAGEPIADGIVVIEDGMISAVGPASSTPMPSGMQVMTAKVVTPGLVDAHSTVGLSGYLNQPHDQDQLEKSSPIQPELRAIDAYNPKERLVQWVRELGVTTLHTGHGPGALISGQTMIVKTTGETVDDAVVVPRAMVAANLGSWALDNSGKAPGTRSKQIALLRGALVKAQNAANAPAKKDAPAKRDLMVEAMRDVLDGKVPLMVTAWRAQDILSALRLKEEFGIELVIDGAADAYLVIDELREAGVSVILHPPRARQFGDLENASFDTGAKLRDAGIPFAYQSGFEAYVPKTRVVLWEAAVGAANGLGMEDALKAITIDAAALIGVSEKVGSLEVGKHGDVAMFNGDPFETTNFVTGVVIEGVVVSNEAR</sequence>
<evidence type="ECO:0000313" key="3">
    <source>
        <dbReference type="Proteomes" id="UP000546031"/>
    </source>
</evidence>
<dbReference type="SUPFAM" id="SSF51556">
    <property type="entry name" value="Metallo-dependent hydrolases"/>
    <property type="match status" value="1"/>
</dbReference>
<dbReference type="InterPro" id="IPR051781">
    <property type="entry name" value="Metallo-dep_Hydrolase"/>
</dbReference>
<organism evidence="2 3">
    <name type="scientific">Altererythrobacter lutimaris</name>
    <dbReference type="NCBI Taxonomy" id="2743979"/>
    <lineage>
        <taxon>Bacteria</taxon>
        <taxon>Pseudomonadati</taxon>
        <taxon>Pseudomonadota</taxon>
        <taxon>Alphaproteobacteria</taxon>
        <taxon>Sphingomonadales</taxon>
        <taxon>Erythrobacteraceae</taxon>
        <taxon>Altererythrobacter</taxon>
    </lineage>
</organism>
<dbReference type="GO" id="GO:0016810">
    <property type="term" value="F:hydrolase activity, acting on carbon-nitrogen (but not peptide) bonds"/>
    <property type="evidence" value="ECO:0007669"/>
    <property type="project" value="InterPro"/>
</dbReference>
<dbReference type="InterPro" id="IPR013108">
    <property type="entry name" value="Amidohydro_3"/>
</dbReference>
<keyword evidence="2" id="KW-0378">Hydrolase</keyword>
<accession>A0A850HA21</accession>
<dbReference type="InterPro" id="IPR011059">
    <property type="entry name" value="Metal-dep_hydrolase_composite"/>
</dbReference>
<dbReference type="PANTHER" id="PTHR43135">
    <property type="entry name" value="ALPHA-D-RIBOSE 1-METHYLPHOSPHONATE 5-TRIPHOSPHATE DIPHOSPHATASE"/>
    <property type="match status" value="1"/>
</dbReference>
<dbReference type="PANTHER" id="PTHR43135:SF3">
    <property type="entry name" value="ALPHA-D-RIBOSE 1-METHYLPHOSPHONATE 5-TRIPHOSPHATE DIPHOSPHATASE"/>
    <property type="match status" value="1"/>
</dbReference>
<proteinExistence type="predicted"/>
<gene>
    <name evidence="2" type="ORF">HUO12_05340</name>
</gene>
<dbReference type="AlphaFoldDB" id="A0A850HA21"/>
<comment type="caution">
    <text evidence="2">The sequence shown here is derived from an EMBL/GenBank/DDBJ whole genome shotgun (WGS) entry which is preliminary data.</text>
</comment>
<dbReference type="EMBL" id="JABWTA010000001">
    <property type="protein sequence ID" value="NVE94320.1"/>
    <property type="molecule type" value="Genomic_DNA"/>
</dbReference>
<dbReference type="Proteomes" id="UP000546031">
    <property type="component" value="Unassembled WGS sequence"/>
</dbReference>
<dbReference type="SUPFAM" id="SSF51338">
    <property type="entry name" value="Composite domain of metallo-dependent hydrolases"/>
    <property type="match status" value="1"/>
</dbReference>
<name>A0A850HA21_9SPHN</name>
<feature type="domain" description="Amidohydrolase 3" evidence="1">
    <location>
        <begin position="317"/>
        <end position="382"/>
    </location>
</feature>
<protein>
    <submittedName>
        <fullName evidence="2">Amidohydrolase family protein</fullName>
    </submittedName>
</protein>
<dbReference type="Gene3D" id="3.20.20.140">
    <property type="entry name" value="Metal-dependent hydrolases"/>
    <property type="match status" value="1"/>
</dbReference>